<organism evidence="10">
    <name type="scientific">hydrothermal vent metagenome</name>
    <dbReference type="NCBI Taxonomy" id="652676"/>
    <lineage>
        <taxon>unclassified sequences</taxon>
        <taxon>metagenomes</taxon>
        <taxon>ecological metagenomes</taxon>
    </lineage>
</organism>
<comment type="similarity">
    <text evidence="3">Belongs to the transaldolase family. Type 3B subfamily.</text>
</comment>
<dbReference type="InterPro" id="IPR022999">
    <property type="entry name" value="Transaldolase_3B"/>
</dbReference>
<evidence type="ECO:0000256" key="1">
    <source>
        <dbReference type="ARBA" id="ARBA00004496"/>
    </source>
</evidence>
<sequence>MKIFVDTADIDEIKEANALGVLDGVTTNPSLVARTGKDFKTVISEITEEVDGPISVEVISLEASGMVKEGRALAAIHTNLVIKIPMTADGLKAVKTLTADGIKTNVTLIFSATQALLAAKAGATYASPFVGRLDDISHEGMDLIGQILDIYGQYGYDTEVIVASIRNPLHVLEAARMGADVATIPLTVIKQLTKHPLTDLGIERFLKDWESVPK</sequence>
<comment type="pathway">
    <text evidence="2">Carbohydrate degradation; pentose phosphate pathway; D-glyceraldehyde 3-phosphate and beta-D-fructose 6-phosphate from D-ribose 5-phosphate and D-xylulose 5-phosphate (non-oxidative stage): step 2/3.</text>
</comment>
<evidence type="ECO:0000256" key="9">
    <source>
        <dbReference type="ARBA" id="ARBA00048810"/>
    </source>
</evidence>
<dbReference type="GO" id="GO:0016832">
    <property type="term" value="F:aldehyde-lyase activity"/>
    <property type="evidence" value="ECO:0007669"/>
    <property type="project" value="InterPro"/>
</dbReference>
<dbReference type="NCBIfam" id="TIGR00875">
    <property type="entry name" value="fsa_talC_mipB"/>
    <property type="match status" value="1"/>
</dbReference>
<dbReference type="FunFam" id="3.20.20.70:FF:000018">
    <property type="entry name" value="Probable transaldolase"/>
    <property type="match status" value="1"/>
</dbReference>
<evidence type="ECO:0000256" key="8">
    <source>
        <dbReference type="ARBA" id="ARBA00023270"/>
    </source>
</evidence>
<keyword evidence="6 10" id="KW-0808">Transferase</keyword>
<dbReference type="PROSITE" id="PS01054">
    <property type="entry name" value="TRANSALDOLASE_1"/>
    <property type="match status" value="1"/>
</dbReference>
<evidence type="ECO:0000256" key="5">
    <source>
        <dbReference type="ARBA" id="ARBA00022490"/>
    </source>
</evidence>
<dbReference type="AlphaFoldDB" id="A0A3B1CGR4"/>
<dbReference type="InterPro" id="IPR001585">
    <property type="entry name" value="TAL/FSA"/>
</dbReference>
<protein>
    <recommendedName>
        <fullName evidence="4">transaldolase</fullName>
        <ecNumber evidence="4">2.2.1.2</ecNumber>
    </recommendedName>
</protein>
<gene>
    <name evidence="10" type="ORF">MNBD_NITROSPINAE01-362</name>
</gene>
<comment type="catalytic activity">
    <reaction evidence="9">
        <text>D-sedoheptulose 7-phosphate + D-glyceraldehyde 3-phosphate = D-erythrose 4-phosphate + beta-D-fructose 6-phosphate</text>
        <dbReference type="Rhea" id="RHEA:17053"/>
        <dbReference type="ChEBI" id="CHEBI:16897"/>
        <dbReference type="ChEBI" id="CHEBI:57483"/>
        <dbReference type="ChEBI" id="CHEBI:57634"/>
        <dbReference type="ChEBI" id="CHEBI:59776"/>
        <dbReference type="EC" id="2.2.1.2"/>
    </reaction>
</comment>
<dbReference type="InterPro" id="IPR018225">
    <property type="entry name" value="Transaldolase_AS"/>
</dbReference>
<name>A0A3B1CGR4_9ZZZZ</name>
<keyword evidence="7" id="KW-0570">Pentose shunt</keyword>
<dbReference type="PROSITE" id="PS00958">
    <property type="entry name" value="TRANSALDOLASE_2"/>
    <property type="match status" value="1"/>
</dbReference>
<evidence type="ECO:0000256" key="3">
    <source>
        <dbReference type="ARBA" id="ARBA00005740"/>
    </source>
</evidence>
<dbReference type="SUPFAM" id="SSF51569">
    <property type="entry name" value="Aldolase"/>
    <property type="match status" value="1"/>
</dbReference>
<dbReference type="InterPro" id="IPR004731">
    <property type="entry name" value="Transaldolase_3B/F6P_aldolase"/>
</dbReference>
<dbReference type="PANTHER" id="PTHR10683:SF40">
    <property type="entry name" value="FRUCTOSE-6-PHOSPHATE ALDOLASE 1-RELATED"/>
    <property type="match status" value="1"/>
</dbReference>
<keyword evidence="5" id="KW-0963">Cytoplasm</keyword>
<dbReference type="GO" id="GO:0005737">
    <property type="term" value="C:cytoplasm"/>
    <property type="evidence" value="ECO:0007669"/>
    <property type="project" value="UniProtKB-SubCell"/>
</dbReference>
<dbReference type="GO" id="GO:0005975">
    <property type="term" value="P:carbohydrate metabolic process"/>
    <property type="evidence" value="ECO:0007669"/>
    <property type="project" value="InterPro"/>
</dbReference>
<evidence type="ECO:0000256" key="4">
    <source>
        <dbReference type="ARBA" id="ARBA00013151"/>
    </source>
</evidence>
<dbReference type="InterPro" id="IPR033919">
    <property type="entry name" value="TSA/FSA_arc/bac"/>
</dbReference>
<evidence type="ECO:0000256" key="7">
    <source>
        <dbReference type="ARBA" id="ARBA00023126"/>
    </source>
</evidence>
<dbReference type="Gene3D" id="3.20.20.70">
    <property type="entry name" value="Aldolase class I"/>
    <property type="match status" value="1"/>
</dbReference>
<dbReference type="GO" id="GO:0006098">
    <property type="term" value="P:pentose-phosphate shunt"/>
    <property type="evidence" value="ECO:0007669"/>
    <property type="project" value="UniProtKB-UniPathway"/>
</dbReference>
<dbReference type="EC" id="2.2.1.2" evidence="4"/>
<dbReference type="CDD" id="cd00956">
    <property type="entry name" value="Transaldolase_FSA"/>
    <property type="match status" value="1"/>
</dbReference>
<dbReference type="PANTHER" id="PTHR10683">
    <property type="entry name" value="TRANSALDOLASE"/>
    <property type="match status" value="1"/>
</dbReference>
<dbReference type="UniPathway" id="UPA00115">
    <property type="reaction ID" value="UER00414"/>
</dbReference>
<dbReference type="InterPro" id="IPR013785">
    <property type="entry name" value="Aldolase_TIM"/>
</dbReference>
<keyword evidence="8" id="KW-0704">Schiff base</keyword>
<dbReference type="Pfam" id="PF00923">
    <property type="entry name" value="TAL_FSA"/>
    <property type="match status" value="1"/>
</dbReference>
<comment type="subcellular location">
    <subcellularLocation>
        <location evidence="1">Cytoplasm</location>
    </subcellularLocation>
</comment>
<accession>A0A3B1CGR4</accession>
<evidence type="ECO:0000313" key="10">
    <source>
        <dbReference type="EMBL" id="VAX23158.1"/>
    </source>
</evidence>
<evidence type="ECO:0000256" key="2">
    <source>
        <dbReference type="ARBA" id="ARBA00004857"/>
    </source>
</evidence>
<proteinExistence type="inferred from homology"/>
<dbReference type="EMBL" id="UOGC01000147">
    <property type="protein sequence ID" value="VAX23158.1"/>
    <property type="molecule type" value="Genomic_DNA"/>
</dbReference>
<dbReference type="HAMAP" id="MF_00494">
    <property type="entry name" value="Transaldolase_3b"/>
    <property type="match status" value="1"/>
</dbReference>
<reference evidence="10" key="1">
    <citation type="submission" date="2018-06" db="EMBL/GenBank/DDBJ databases">
        <authorList>
            <person name="Zhirakovskaya E."/>
        </authorList>
    </citation>
    <scope>NUCLEOTIDE SEQUENCE</scope>
</reference>
<evidence type="ECO:0000256" key="6">
    <source>
        <dbReference type="ARBA" id="ARBA00022679"/>
    </source>
</evidence>
<dbReference type="GO" id="GO:0004801">
    <property type="term" value="F:transaldolase activity"/>
    <property type="evidence" value="ECO:0007669"/>
    <property type="project" value="UniProtKB-EC"/>
</dbReference>